<dbReference type="AlphaFoldDB" id="A0A1G7W8G8"/>
<sequence length="158" mass="17945">MEIQAIVDRFELYAQKLKDLDHDPENFRERSFFQLDFEDLQTAIKEGCKFPLMLFLTPDIDKSGGMDNLSESWEGSYIILDKKVTTKAACLNKCKLISDKVFNKMLAEVEDFYQCDSLEAGGGGIGPTTDQLYGWVVQFGFSKPYNGEVNANDWEDGI</sequence>
<dbReference type="STRING" id="405671.SAMN05421827_109146"/>
<proteinExistence type="predicted"/>
<protein>
    <submittedName>
        <fullName evidence="1">Uncharacterized protein</fullName>
    </submittedName>
</protein>
<gene>
    <name evidence="1" type="ORF">SAMN05421827_109146</name>
</gene>
<name>A0A1G7W8G8_9SPHI</name>
<dbReference type="Proteomes" id="UP000199643">
    <property type="component" value="Unassembled WGS sequence"/>
</dbReference>
<evidence type="ECO:0000313" key="2">
    <source>
        <dbReference type="Proteomes" id="UP000199643"/>
    </source>
</evidence>
<dbReference type="EMBL" id="FNCH01000009">
    <property type="protein sequence ID" value="SDG68252.1"/>
    <property type="molecule type" value="Genomic_DNA"/>
</dbReference>
<organism evidence="1 2">
    <name type="scientific">Pedobacter terrae</name>
    <dbReference type="NCBI Taxonomy" id="405671"/>
    <lineage>
        <taxon>Bacteria</taxon>
        <taxon>Pseudomonadati</taxon>
        <taxon>Bacteroidota</taxon>
        <taxon>Sphingobacteriia</taxon>
        <taxon>Sphingobacteriales</taxon>
        <taxon>Sphingobacteriaceae</taxon>
        <taxon>Pedobacter</taxon>
    </lineage>
</organism>
<accession>A0A1G7W8G8</accession>
<reference evidence="2" key="1">
    <citation type="submission" date="2016-10" db="EMBL/GenBank/DDBJ databases">
        <authorList>
            <person name="Varghese N."/>
            <person name="Submissions S."/>
        </authorList>
    </citation>
    <scope>NUCLEOTIDE SEQUENCE [LARGE SCALE GENOMIC DNA]</scope>
    <source>
        <strain evidence="2">DSM 17933</strain>
    </source>
</reference>
<dbReference type="RefSeq" id="WP_090500589.1">
    <property type="nucleotide sequence ID" value="NZ_FNCH01000009.1"/>
</dbReference>
<evidence type="ECO:0000313" key="1">
    <source>
        <dbReference type="EMBL" id="SDG68252.1"/>
    </source>
</evidence>
<keyword evidence="2" id="KW-1185">Reference proteome</keyword>